<evidence type="ECO:0000256" key="1">
    <source>
        <dbReference type="SAM" id="SignalP"/>
    </source>
</evidence>
<reference evidence="3" key="1">
    <citation type="journal article" date="2019" name="Int. J. Syst. Evol. Microbiol.">
        <title>The Global Catalogue of Microorganisms (GCM) 10K type strain sequencing project: providing services to taxonomists for standard genome sequencing and annotation.</title>
        <authorList>
            <consortium name="The Broad Institute Genomics Platform"/>
            <consortium name="The Broad Institute Genome Sequencing Center for Infectious Disease"/>
            <person name="Wu L."/>
            <person name="Ma J."/>
        </authorList>
    </citation>
    <scope>NUCLEOTIDE SEQUENCE [LARGE SCALE GENOMIC DNA]</scope>
    <source>
        <strain evidence="3">JCM 16545</strain>
    </source>
</reference>
<keyword evidence="1" id="KW-0732">Signal</keyword>
<evidence type="ECO:0000313" key="2">
    <source>
        <dbReference type="EMBL" id="MFD2068058.1"/>
    </source>
</evidence>
<organism evidence="2 3">
    <name type="scientific">Pontibacter silvestris</name>
    <dbReference type="NCBI Taxonomy" id="2305183"/>
    <lineage>
        <taxon>Bacteria</taxon>
        <taxon>Pseudomonadati</taxon>
        <taxon>Bacteroidota</taxon>
        <taxon>Cytophagia</taxon>
        <taxon>Cytophagales</taxon>
        <taxon>Hymenobacteraceae</taxon>
        <taxon>Pontibacter</taxon>
    </lineage>
</organism>
<accession>A0ABW4WZ91</accession>
<dbReference type="SUPFAM" id="SSF103515">
    <property type="entry name" value="Autotransporter"/>
    <property type="match status" value="1"/>
</dbReference>
<dbReference type="RefSeq" id="WP_229962380.1">
    <property type="nucleotide sequence ID" value="NZ_JAJJWI010000022.1"/>
</dbReference>
<proteinExistence type="predicted"/>
<feature type="chain" id="PRO_5045694087" description="Outer membrane protein beta-barrel domain-containing protein" evidence="1">
    <location>
        <begin position="19"/>
        <end position="206"/>
    </location>
</feature>
<dbReference type="Proteomes" id="UP001597369">
    <property type="component" value="Unassembled WGS sequence"/>
</dbReference>
<keyword evidence="3" id="KW-1185">Reference proteome</keyword>
<sequence>MYKYLLLFLLFSPVLTLAQENESFLIRGKVKQGSIMIGGNAAGYYNKVKDDLYGSSYEANKIWLEIRAKNGYFIRHDWAIGLDISLHHESQNITTAAVRHPLRETSLIFGPFTRYYLAGAFFGEFMVGVGLHDFSSGPNNNIVASNLGVGYSYFINQQLAVEPILSFRYQRDVYHSQRRVSYGPMIGIGVQAFLLRQRSHIIKRGL</sequence>
<gene>
    <name evidence="2" type="ORF">ACFSKU_14280</name>
</gene>
<name>A0ABW4WZ91_9BACT</name>
<feature type="signal peptide" evidence="1">
    <location>
        <begin position="1"/>
        <end position="18"/>
    </location>
</feature>
<dbReference type="EMBL" id="JBHUHV010000042">
    <property type="protein sequence ID" value="MFD2068058.1"/>
    <property type="molecule type" value="Genomic_DNA"/>
</dbReference>
<comment type="caution">
    <text evidence="2">The sequence shown here is derived from an EMBL/GenBank/DDBJ whole genome shotgun (WGS) entry which is preliminary data.</text>
</comment>
<evidence type="ECO:0000313" key="3">
    <source>
        <dbReference type="Proteomes" id="UP001597369"/>
    </source>
</evidence>
<dbReference type="InterPro" id="IPR036709">
    <property type="entry name" value="Autotransporte_beta_dom_sf"/>
</dbReference>
<evidence type="ECO:0008006" key="4">
    <source>
        <dbReference type="Google" id="ProtNLM"/>
    </source>
</evidence>
<protein>
    <recommendedName>
        <fullName evidence="4">Outer membrane protein beta-barrel domain-containing protein</fullName>
    </recommendedName>
</protein>